<dbReference type="Pfam" id="PF01095">
    <property type="entry name" value="Pectinesterase"/>
    <property type="match status" value="1"/>
</dbReference>
<keyword evidence="3" id="KW-0063">Aspartyl esterase</keyword>
<dbReference type="InterPro" id="IPR011050">
    <property type="entry name" value="Pectin_lyase_fold/virulence"/>
</dbReference>
<gene>
    <name evidence="5" type="ORF">H9Y04_09315</name>
</gene>
<dbReference type="RefSeq" id="WP_187813261.1">
    <property type="nucleotide sequence ID" value="NZ_JACTVJ010000005.1"/>
</dbReference>
<dbReference type="Gene3D" id="2.160.20.10">
    <property type="entry name" value="Single-stranded right-handed beta-helix, Pectin lyase-like"/>
    <property type="match status" value="1"/>
</dbReference>
<comment type="caution">
    <text evidence="5">The sequence shown here is derived from an EMBL/GenBank/DDBJ whole genome shotgun (WGS) entry which is preliminary data.</text>
</comment>
<evidence type="ECO:0000256" key="2">
    <source>
        <dbReference type="ARBA" id="ARBA00022801"/>
    </source>
</evidence>
<dbReference type="PANTHER" id="PTHR31321:SF57">
    <property type="entry name" value="PECTINESTERASE 53-RELATED"/>
    <property type="match status" value="1"/>
</dbReference>
<protein>
    <submittedName>
        <fullName evidence="5">Pectin esterase</fullName>
    </submittedName>
</protein>
<keyword evidence="2" id="KW-0378">Hydrolase</keyword>
<accession>A0ABR7SBB3</accession>
<dbReference type="InterPro" id="IPR000070">
    <property type="entry name" value="Pectinesterase_cat"/>
</dbReference>
<evidence type="ECO:0000313" key="5">
    <source>
        <dbReference type="EMBL" id="MBC9712770.1"/>
    </source>
</evidence>
<proteinExistence type="inferred from homology"/>
<dbReference type="PANTHER" id="PTHR31321">
    <property type="entry name" value="ACYL-COA THIOESTER HYDROLASE YBHC-RELATED"/>
    <property type="match status" value="1"/>
</dbReference>
<reference evidence="5 6" key="1">
    <citation type="submission" date="2020-08" db="EMBL/GenBank/DDBJ databases">
        <title>Genemic of Streptomyces polyaspartic.</title>
        <authorList>
            <person name="Liu W."/>
        </authorList>
    </citation>
    <scope>NUCLEOTIDE SEQUENCE [LARGE SCALE GENOMIC DNA]</scope>
    <source>
        <strain evidence="5 6">TRM66268-LWL</strain>
    </source>
</reference>
<dbReference type="PROSITE" id="PS51318">
    <property type="entry name" value="TAT"/>
    <property type="match status" value="1"/>
</dbReference>
<comment type="similarity">
    <text evidence="1">Belongs to the pectinesterase family.</text>
</comment>
<evidence type="ECO:0000313" key="6">
    <source>
        <dbReference type="Proteomes" id="UP000642284"/>
    </source>
</evidence>
<dbReference type="InterPro" id="IPR006311">
    <property type="entry name" value="TAT_signal"/>
</dbReference>
<feature type="domain" description="Pectinesterase catalytic" evidence="4">
    <location>
        <begin position="74"/>
        <end position="359"/>
    </location>
</feature>
<evidence type="ECO:0000259" key="4">
    <source>
        <dbReference type="Pfam" id="PF01095"/>
    </source>
</evidence>
<keyword evidence="6" id="KW-1185">Reference proteome</keyword>
<evidence type="ECO:0000256" key="1">
    <source>
        <dbReference type="ARBA" id="ARBA00008891"/>
    </source>
</evidence>
<organism evidence="5 6">
    <name type="scientific">Streptomyces polyasparticus</name>
    <dbReference type="NCBI Taxonomy" id="2767826"/>
    <lineage>
        <taxon>Bacteria</taxon>
        <taxon>Bacillati</taxon>
        <taxon>Actinomycetota</taxon>
        <taxon>Actinomycetes</taxon>
        <taxon>Kitasatosporales</taxon>
        <taxon>Streptomycetaceae</taxon>
        <taxon>Streptomyces</taxon>
    </lineage>
</organism>
<sequence length="390" mass="41370">MSGSRVGPLSGSGVGPVSSRRTFLVASAGAALALGLAPEAVAAVPGRDLGRIGLGRFGRYGSPSARLDARTLYVDAQGGGDFTTVQAAVSAASGTGHTLVIAQGTYRETVAVSPARTEMTWIGASEDPRDVVVVYDNAAGTPKPGGGTYGTTGSATTTVQADGFTARWITFANDWLRADHPGVAGTQAVAIKVQGDRSAFHHCRFLGHQDTLYADSMSLAAFARQYFAHCYAEGDVDFVFGRATAVFEHCHFRTLTRTDLASAPYGFVFAPSTAGENPRGYLVTRSRISSEAPDAYYKLARPWVPSSDPTARPMLTVRDSRLGAGIDAVAPYANMSNNFPWQNQRFAEYRNTGPGAEIAVPENRPQLIAQEAESATREAYLGDWAPWEGC</sequence>
<dbReference type="SUPFAM" id="SSF51126">
    <property type="entry name" value="Pectin lyase-like"/>
    <property type="match status" value="1"/>
</dbReference>
<dbReference type="EMBL" id="JACTVJ010000005">
    <property type="protein sequence ID" value="MBC9712770.1"/>
    <property type="molecule type" value="Genomic_DNA"/>
</dbReference>
<dbReference type="InterPro" id="IPR012334">
    <property type="entry name" value="Pectin_lyas_fold"/>
</dbReference>
<name>A0ABR7SBB3_9ACTN</name>
<evidence type="ECO:0000256" key="3">
    <source>
        <dbReference type="ARBA" id="ARBA00023085"/>
    </source>
</evidence>
<dbReference type="Proteomes" id="UP000642284">
    <property type="component" value="Unassembled WGS sequence"/>
</dbReference>